<sequence>MPQNEVQVHSQGKDVGKLLWAILPLAYCTETYRYKGSLSIACQLSPVSLCEIKDVSTSEYLIHSQGFPSYTTRIGGIGERGASTERYTTPVPRNAHTWEFCVIP</sequence>
<comment type="caution">
    <text evidence="1">The sequence shown here is derived from an EMBL/GenBank/DDBJ whole genome shotgun (WGS) entry which is preliminary data.</text>
</comment>
<gene>
    <name evidence="1" type="ORF">EYR41_006883</name>
</gene>
<name>A0A8H2DV78_ORBOL</name>
<evidence type="ECO:0000313" key="2">
    <source>
        <dbReference type="Proteomes" id="UP000297595"/>
    </source>
</evidence>
<evidence type="ECO:0000313" key="1">
    <source>
        <dbReference type="EMBL" id="TGJ67775.1"/>
    </source>
</evidence>
<reference evidence="1 2" key="1">
    <citation type="submission" date="2019-03" db="EMBL/GenBank/DDBJ databases">
        <title>Nematode-trapping fungi genome.</title>
        <authorList>
            <person name="Vidal-Diez De Ulzurrun G."/>
        </authorList>
    </citation>
    <scope>NUCLEOTIDE SEQUENCE [LARGE SCALE GENOMIC DNA]</scope>
    <source>
        <strain evidence="1 2">TWF154</strain>
    </source>
</reference>
<dbReference type="AlphaFoldDB" id="A0A8H2DV78"/>
<proteinExistence type="predicted"/>
<protein>
    <submittedName>
        <fullName evidence="1">Uncharacterized protein</fullName>
    </submittedName>
</protein>
<accession>A0A8H2DV78</accession>
<dbReference type="EMBL" id="SOZJ01000004">
    <property type="protein sequence ID" value="TGJ67775.1"/>
    <property type="molecule type" value="Genomic_DNA"/>
</dbReference>
<organism evidence="1 2">
    <name type="scientific">Orbilia oligospora</name>
    <name type="common">Nematode-trapping fungus</name>
    <name type="synonym">Arthrobotrys oligospora</name>
    <dbReference type="NCBI Taxonomy" id="2813651"/>
    <lineage>
        <taxon>Eukaryota</taxon>
        <taxon>Fungi</taxon>
        <taxon>Dikarya</taxon>
        <taxon>Ascomycota</taxon>
        <taxon>Pezizomycotina</taxon>
        <taxon>Orbiliomycetes</taxon>
        <taxon>Orbiliales</taxon>
        <taxon>Orbiliaceae</taxon>
        <taxon>Orbilia</taxon>
    </lineage>
</organism>
<dbReference type="Proteomes" id="UP000297595">
    <property type="component" value="Unassembled WGS sequence"/>
</dbReference>